<dbReference type="HOGENOM" id="CLU_2730167_0_0_2"/>
<organism evidence="2 3">
    <name type="scientific">Fervidicoccus fontis (strain DSM 19380 / JCM 18336 / VKM B-2539 / Kam940)</name>
    <dbReference type="NCBI Taxonomy" id="1163730"/>
    <lineage>
        <taxon>Archaea</taxon>
        <taxon>Thermoproteota</taxon>
        <taxon>Thermoprotei</taxon>
        <taxon>Fervidicoccales</taxon>
        <taxon>Fervidicoccaceae</taxon>
        <taxon>Fervidicoccus</taxon>
    </lineage>
</organism>
<dbReference type="EMBL" id="CP003423">
    <property type="protein sequence ID" value="AFH43249.1"/>
    <property type="molecule type" value="Genomic_DNA"/>
</dbReference>
<dbReference type="InParanoid" id="I0A2P2"/>
<sequence length="71" mass="7984">MNIESFKLNKSSFSVENLTFQGGMKIIVFLALSFITDLLAFWGGEAFSCKESIIQLKGTLSREESKLFTKL</sequence>
<dbReference type="AlphaFoldDB" id="I0A2P2"/>
<feature type="transmembrane region" description="Helical" evidence="1">
    <location>
        <begin position="20"/>
        <end position="42"/>
    </location>
</feature>
<reference evidence="2 3" key="2">
    <citation type="journal article" date="2014" name="Extremophiles">
        <title>Analysis of the complete genome of Fervidococcus fontis confirms the distinct phylogenetic position of the order Fervidicoccales and suggests its environmental function.</title>
        <authorList>
            <person name="Lebedinsky A.V."/>
            <person name="Mardanov A.V."/>
            <person name="Kublanov I.V."/>
            <person name="Gumerov V.M."/>
            <person name="Beletsky A.V."/>
            <person name="Perevalova A.A."/>
            <person name="Bidzhieva S.Kh."/>
            <person name="Bonch-Osmolovskaya E.A."/>
            <person name="Skryabin K.G."/>
            <person name="Ravin N.V."/>
        </authorList>
    </citation>
    <scope>NUCLEOTIDE SEQUENCE [LARGE SCALE GENOMIC DNA]</scope>
    <source>
        <strain evidence="3">DSM 19380 / VKM B-2539 / Kam940</strain>
    </source>
</reference>
<evidence type="ECO:0000313" key="2">
    <source>
        <dbReference type="EMBL" id="AFH43249.1"/>
    </source>
</evidence>
<keyword evidence="3" id="KW-1185">Reference proteome</keyword>
<keyword evidence="1" id="KW-1133">Transmembrane helix</keyword>
<name>I0A2P2_FERFK</name>
<dbReference type="Proteomes" id="UP000007391">
    <property type="component" value="Chromosome"/>
</dbReference>
<dbReference type="KEGG" id="ffo:FFONT_1261"/>
<protein>
    <submittedName>
        <fullName evidence="2">Uncharacterized protein</fullName>
    </submittedName>
</protein>
<evidence type="ECO:0000256" key="1">
    <source>
        <dbReference type="SAM" id="Phobius"/>
    </source>
</evidence>
<gene>
    <name evidence="2" type="ordered locus">FFONT_1261</name>
</gene>
<accession>I0A2P2</accession>
<reference evidence="3" key="1">
    <citation type="submission" date="2012-03" db="EMBL/GenBank/DDBJ databases">
        <title>Fervidicoccus fontis complete genome analysis confirms its distinct phylogenetic position and predicts its environmental function.</title>
        <authorList>
            <person name="Lebedinsky A.V."/>
            <person name="Mardanov A.V."/>
            <person name="Gumerov V.M."/>
            <person name="Beletsky A.V."/>
            <person name="Kublanov I.V."/>
            <person name="Perevalova A.A."/>
            <person name="Bonch-Osmolovskaya E.A."/>
            <person name="Ravin N.V."/>
            <person name="Skryabin K.G."/>
        </authorList>
    </citation>
    <scope>NUCLEOTIDE SEQUENCE [LARGE SCALE GENOMIC DNA]</scope>
    <source>
        <strain evidence="3">DSM 19380 / VKM B-2539 / Kam940</strain>
    </source>
</reference>
<keyword evidence="1" id="KW-0472">Membrane</keyword>
<keyword evidence="1" id="KW-0812">Transmembrane</keyword>
<dbReference type="STRING" id="1163730.FFONT_1261"/>
<evidence type="ECO:0000313" key="3">
    <source>
        <dbReference type="Proteomes" id="UP000007391"/>
    </source>
</evidence>
<proteinExistence type="predicted"/>